<dbReference type="OrthoDB" id="10264870at2759"/>
<organism evidence="6 7">
    <name type="scientific">Vanilla planifolia</name>
    <name type="common">Vanilla</name>
    <dbReference type="NCBI Taxonomy" id="51239"/>
    <lineage>
        <taxon>Eukaryota</taxon>
        <taxon>Viridiplantae</taxon>
        <taxon>Streptophyta</taxon>
        <taxon>Embryophyta</taxon>
        <taxon>Tracheophyta</taxon>
        <taxon>Spermatophyta</taxon>
        <taxon>Magnoliopsida</taxon>
        <taxon>Liliopsida</taxon>
        <taxon>Asparagales</taxon>
        <taxon>Orchidaceae</taxon>
        <taxon>Vanilloideae</taxon>
        <taxon>Vanilleae</taxon>
        <taxon>Vanilla</taxon>
    </lineage>
</organism>
<dbReference type="Proteomes" id="UP000639772">
    <property type="component" value="Chromosome 9"/>
</dbReference>
<protein>
    <submittedName>
        <fullName evidence="6">Uncharacterized protein</fullName>
    </submittedName>
</protein>
<evidence type="ECO:0000313" key="7">
    <source>
        <dbReference type="Proteomes" id="UP000639772"/>
    </source>
</evidence>
<evidence type="ECO:0000256" key="5">
    <source>
        <dbReference type="SAM" id="MobiDB-lite"/>
    </source>
</evidence>
<dbReference type="GO" id="GO:0000124">
    <property type="term" value="C:SAGA complex"/>
    <property type="evidence" value="ECO:0007669"/>
    <property type="project" value="UniProtKB-ARBA"/>
</dbReference>
<comment type="subcellular location">
    <subcellularLocation>
        <location evidence="1">Nucleus</location>
    </subcellularLocation>
</comment>
<dbReference type="PANTHER" id="PTHR21277">
    <property type="entry name" value="TRANSCRIPTIONAL ADAPTER 1"/>
    <property type="match status" value="1"/>
</dbReference>
<dbReference type="GO" id="GO:0003713">
    <property type="term" value="F:transcription coactivator activity"/>
    <property type="evidence" value="ECO:0007669"/>
    <property type="project" value="TreeGrafter"/>
</dbReference>
<evidence type="ECO:0000313" key="6">
    <source>
        <dbReference type="EMBL" id="KAG0468435.1"/>
    </source>
</evidence>
<dbReference type="GO" id="GO:0005634">
    <property type="term" value="C:nucleus"/>
    <property type="evidence" value="ECO:0007669"/>
    <property type="project" value="UniProtKB-SubCell"/>
</dbReference>
<evidence type="ECO:0000256" key="3">
    <source>
        <dbReference type="ARBA" id="ARBA00023163"/>
    </source>
</evidence>
<dbReference type="PANTHER" id="PTHR21277:SF5">
    <property type="entry name" value="TRANSCRIPTIONAL ADAPTER 1"/>
    <property type="match status" value="1"/>
</dbReference>
<feature type="region of interest" description="Disordered" evidence="5">
    <location>
        <begin position="109"/>
        <end position="129"/>
    </location>
</feature>
<dbReference type="GO" id="GO:0006357">
    <property type="term" value="P:regulation of transcription by RNA polymerase II"/>
    <property type="evidence" value="ECO:0007669"/>
    <property type="project" value="TreeGrafter"/>
</dbReference>
<dbReference type="EMBL" id="JADCNM010000009">
    <property type="protein sequence ID" value="KAG0468435.1"/>
    <property type="molecule type" value="Genomic_DNA"/>
</dbReference>
<accession>A0A835QD06</accession>
<evidence type="ECO:0000256" key="2">
    <source>
        <dbReference type="ARBA" id="ARBA00023015"/>
    </source>
</evidence>
<reference evidence="6 7" key="1">
    <citation type="journal article" date="2020" name="Nat. Food">
        <title>A phased Vanilla planifolia genome enables genetic improvement of flavour and production.</title>
        <authorList>
            <person name="Hasing T."/>
            <person name="Tang H."/>
            <person name="Brym M."/>
            <person name="Khazi F."/>
            <person name="Huang T."/>
            <person name="Chambers A.H."/>
        </authorList>
    </citation>
    <scope>NUCLEOTIDE SEQUENCE [LARGE SCALE GENOMIC DNA]</scope>
    <source>
        <tissue evidence="6">Leaf</tissue>
    </source>
</reference>
<keyword evidence="2" id="KW-0805">Transcription regulation</keyword>
<keyword evidence="3" id="KW-0804">Transcription</keyword>
<evidence type="ECO:0000256" key="4">
    <source>
        <dbReference type="ARBA" id="ARBA00023242"/>
    </source>
</evidence>
<comment type="caution">
    <text evidence="6">The sequence shown here is derived from an EMBL/GenBank/DDBJ whole genome shotgun (WGS) entry which is preliminary data.</text>
</comment>
<sequence length="366" mass="41532">MPLPPAMPARVDLGELKFKLAKRLGPERARRYFSYLHCLLSQKLSKAEFDKLCFITLGRENLSLHNQLIQSVIKNAFQAKRPPPQRKIFQREEVLKSVRPPVWFNGNILPKSPRKQRSGTQKSKLGPIERADVAVKENGDLCYHDFKERQESQDSEQPFKCGQINSNGIEHLVVGEDQGFTEKDGYLNLSQHPLHAPLGIPFFPASVGLTKRFLSRRGSSSTERFISYIDSGELCHTEDLRKRMERIVKTHSLGGVTLDCADLLNNGLDAHLKRLIKSSMELAQARLGNENLEHQIQKQKAHGMPIKGIQLGNPEHMHDDGHMDLKEKSSCLITLQDFTLAMRLNPWKTGEDAPVVLEKFLRSFGE</sequence>
<gene>
    <name evidence="6" type="ORF">HPP92_017763</name>
</gene>
<dbReference type="AlphaFoldDB" id="A0A835QD06"/>
<evidence type="ECO:0000256" key="1">
    <source>
        <dbReference type="ARBA" id="ARBA00004123"/>
    </source>
</evidence>
<name>A0A835QD06_VANPL</name>
<keyword evidence="4" id="KW-0539">Nucleus</keyword>
<dbReference type="Pfam" id="PF12767">
    <property type="entry name" value="SAGA-Tad1"/>
    <property type="match status" value="1"/>
</dbReference>
<proteinExistence type="predicted"/>
<dbReference type="InterPro" id="IPR024738">
    <property type="entry name" value="Hfi1/Tada1"/>
</dbReference>